<evidence type="ECO:0000313" key="6">
    <source>
        <dbReference type="Proteomes" id="UP001179952"/>
    </source>
</evidence>
<dbReference type="Pfam" id="PF24300">
    <property type="entry name" value="KWL1"/>
    <property type="match status" value="1"/>
</dbReference>
<dbReference type="SUPFAM" id="SSF50685">
    <property type="entry name" value="Barwin-like endoglucanases"/>
    <property type="match status" value="1"/>
</dbReference>
<dbReference type="InterPro" id="IPR036908">
    <property type="entry name" value="RlpA-like_sf"/>
</dbReference>
<dbReference type="PANTHER" id="PTHR33191">
    <property type="entry name" value="RIPENING-RELATED PROTEIN 2-RELATED"/>
    <property type="match status" value="1"/>
</dbReference>
<dbReference type="AlphaFoldDB" id="A0AAV9AQY8"/>
<proteinExistence type="inferred from homology"/>
<gene>
    <name evidence="5" type="ORF">QJS04_geneDACA000321</name>
</gene>
<comment type="similarity">
    <text evidence="2">Belongs to the kiwellin family.</text>
</comment>
<evidence type="ECO:0000313" key="5">
    <source>
        <dbReference type="EMBL" id="KAK1266492.1"/>
    </source>
</evidence>
<dbReference type="GO" id="GO:0005576">
    <property type="term" value="C:extracellular region"/>
    <property type="evidence" value="ECO:0007669"/>
    <property type="project" value="UniProtKB-SubCell"/>
</dbReference>
<dbReference type="PANTHER" id="PTHR33191:SF58">
    <property type="entry name" value="RIPENING-RELATED PROTEIN 1"/>
    <property type="match status" value="1"/>
</dbReference>
<evidence type="ECO:0000256" key="4">
    <source>
        <dbReference type="ARBA" id="ARBA00022729"/>
    </source>
</evidence>
<dbReference type="InterPro" id="IPR039271">
    <property type="entry name" value="Kiwellin-like"/>
</dbReference>
<reference evidence="5" key="2">
    <citation type="submission" date="2023-06" db="EMBL/GenBank/DDBJ databases">
        <authorList>
            <person name="Ma L."/>
            <person name="Liu K.-W."/>
            <person name="Li Z."/>
            <person name="Hsiao Y.-Y."/>
            <person name="Qi Y."/>
            <person name="Fu T."/>
            <person name="Tang G."/>
            <person name="Zhang D."/>
            <person name="Sun W.-H."/>
            <person name="Liu D.-K."/>
            <person name="Li Y."/>
            <person name="Chen G.-Z."/>
            <person name="Liu X.-D."/>
            <person name="Liao X.-Y."/>
            <person name="Jiang Y.-T."/>
            <person name="Yu X."/>
            <person name="Hao Y."/>
            <person name="Huang J."/>
            <person name="Zhao X.-W."/>
            <person name="Ke S."/>
            <person name="Chen Y.-Y."/>
            <person name="Wu W.-L."/>
            <person name="Hsu J.-L."/>
            <person name="Lin Y.-F."/>
            <person name="Huang M.-D."/>
            <person name="Li C.-Y."/>
            <person name="Huang L."/>
            <person name="Wang Z.-W."/>
            <person name="Zhao X."/>
            <person name="Zhong W.-Y."/>
            <person name="Peng D.-H."/>
            <person name="Ahmad S."/>
            <person name="Lan S."/>
            <person name="Zhang J.-S."/>
            <person name="Tsai W.-C."/>
            <person name="Van De Peer Y."/>
            <person name="Liu Z.-J."/>
        </authorList>
    </citation>
    <scope>NUCLEOTIDE SEQUENCE</scope>
    <source>
        <strain evidence="5">SCP</strain>
        <tissue evidence="5">Leaves</tissue>
    </source>
</reference>
<keyword evidence="4" id="KW-0732">Signal</keyword>
<keyword evidence="6" id="KW-1185">Reference proteome</keyword>
<keyword evidence="3" id="KW-0964">Secreted</keyword>
<accession>A0AAV9AQY8</accession>
<comment type="subcellular location">
    <subcellularLocation>
        <location evidence="1">Secreted</location>
    </subcellularLocation>
</comment>
<dbReference type="Gene3D" id="2.40.40.10">
    <property type="entry name" value="RlpA-like domain"/>
    <property type="match status" value="1"/>
</dbReference>
<name>A0AAV9AQY8_ACOGR</name>
<evidence type="ECO:0000256" key="3">
    <source>
        <dbReference type="ARBA" id="ARBA00022525"/>
    </source>
</evidence>
<dbReference type="EMBL" id="JAUJYN010000007">
    <property type="protein sequence ID" value="KAK1266492.1"/>
    <property type="molecule type" value="Genomic_DNA"/>
</dbReference>
<sequence length="233" mass="25040">MLLYRDCRSKTIRSIEKQRVQIARVERRHTKVRVGCLARHPYEVEVEGGLRGRRSGGWRAVVEWVGYELAIGRAERKTRWAGGGGGGGDGGGGPCFPFSSANCKFISYPLYNCSPPITSPSTQATLSFNLLLGPGSLLSPSCDGVRHTQFDLVVSISTGWFLSGNLCGRSIRISASNGRTVVARVVAQCNSASGCRGLRQPPCGNNVIEATSAIFRALGLPILGSQSVQWTLI</sequence>
<protein>
    <submittedName>
        <fullName evidence="5">Uncharacterized protein</fullName>
    </submittedName>
</protein>
<dbReference type="Proteomes" id="UP001179952">
    <property type="component" value="Unassembled WGS sequence"/>
</dbReference>
<reference evidence="5" key="1">
    <citation type="journal article" date="2023" name="Nat. Commun.">
        <title>Diploid and tetraploid genomes of Acorus and the evolution of monocots.</title>
        <authorList>
            <person name="Ma L."/>
            <person name="Liu K.W."/>
            <person name="Li Z."/>
            <person name="Hsiao Y.Y."/>
            <person name="Qi Y."/>
            <person name="Fu T."/>
            <person name="Tang G.D."/>
            <person name="Zhang D."/>
            <person name="Sun W.H."/>
            <person name="Liu D.K."/>
            <person name="Li Y."/>
            <person name="Chen G.Z."/>
            <person name="Liu X.D."/>
            <person name="Liao X.Y."/>
            <person name="Jiang Y.T."/>
            <person name="Yu X."/>
            <person name="Hao Y."/>
            <person name="Huang J."/>
            <person name="Zhao X.W."/>
            <person name="Ke S."/>
            <person name="Chen Y.Y."/>
            <person name="Wu W.L."/>
            <person name="Hsu J.L."/>
            <person name="Lin Y.F."/>
            <person name="Huang M.D."/>
            <person name="Li C.Y."/>
            <person name="Huang L."/>
            <person name="Wang Z.W."/>
            <person name="Zhao X."/>
            <person name="Zhong W.Y."/>
            <person name="Peng D.H."/>
            <person name="Ahmad S."/>
            <person name="Lan S."/>
            <person name="Zhang J.S."/>
            <person name="Tsai W.C."/>
            <person name="Van de Peer Y."/>
            <person name="Liu Z.J."/>
        </authorList>
    </citation>
    <scope>NUCLEOTIDE SEQUENCE</scope>
    <source>
        <strain evidence="5">SCP</strain>
    </source>
</reference>
<organism evidence="5 6">
    <name type="scientific">Acorus gramineus</name>
    <name type="common">Dwarf sweet flag</name>
    <dbReference type="NCBI Taxonomy" id="55184"/>
    <lineage>
        <taxon>Eukaryota</taxon>
        <taxon>Viridiplantae</taxon>
        <taxon>Streptophyta</taxon>
        <taxon>Embryophyta</taxon>
        <taxon>Tracheophyta</taxon>
        <taxon>Spermatophyta</taxon>
        <taxon>Magnoliopsida</taxon>
        <taxon>Liliopsida</taxon>
        <taxon>Acoraceae</taxon>
        <taxon>Acorus</taxon>
    </lineage>
</organism>
<evidence type="ECO:0000256" key="2">
    <source>
        <dbReference type="ARBA" id="ARBA00005592"/>
    </source>
</evidence>
<evidence type="ECO:0000256" key="1">
    <source>
        <dbReference type="ARBA" id="ARBA00004613"/>
    </source>
</evidence>
<comment type="caution">
    <text evidence="5">The sequence shown here is derived from an EMBL/GenBank/DDBJ whole genome shotgun (WGS) entry which is preliminary data.</text>
</comment>